<reference evidence="1" key="1">
    <citation type="submission" date="2024-09" db="EMBL/GenBank/DDBJ databases">
        <title>Draft Genome Sequences of Neofusicoccum parvum.</title>
        <authorList>
            <person name="Ashida A."/>
            <person name="Camagna M."/>
            <person name="Tanaka A."/>
            <person name="Takemoto D."/>
        </authorList>
    </citation>
    <scope>NUCLEOTIDE SEQUENCE</scope>
    <source>
        <strain evidence="1">PPO83</strain>
    </source>
</reference>
<protein>
    <submittedName>
        <fullName evidence="1">Pseudouridine synthase I TruA</fullName>
    </submittedName>
</protein>
<evidence type="ECO:0000313" key="2">
    <source>
        <dbReference type="Proteomes" id="UP001165186"/>
    </source>
</evidence>
<gene>
    <name evidence="1" type="primary">g12549</name>
    <name evidence="1" type="ORF">NpPPO83_00012549</name>
</gene>
<comment type="caution">
    <text evidence="1">The sequence shown here is derived from an EMBL/GenBank/DDBJ whole genome shotgun (WGS) entry which is preliminary data.</text>
</comment>
<proteinExistence type="predicted"/>
<organism evidence="1 2">
    <name type="scientific">Neofusicoccum parvum</name>
    <dbReference type="NCBI Taxonomy" id="310453"/>
    <lineage>
        <taxon>Eukaryota</taxon>
        <taxon>Fungi</taxon>
        <taxon>Dikarya</taxon>
        <taxon>Ascomycota</taxon>
        <taxon>Pezizomycotina</taxon>
        <taxon>Dothideomycetes</taxon>
        <taxon>Dothideomycetes incertae sedis</taxon>
        <taxon>Botryosphaeriales</taxon>
        <taxon>Botryosphaeriaceae</taxon>
        <taxon>Neofusicoccum</taxon>
    </lineage>
</organism>
<sequence length="685" mass="76005">MDSNPPASDATDAASGSGDKKQWRDKGVRGNKRKWQQHGGGDKFQHGSRGKRKDIGRGEYIRNQPDKRARNEDEKAKRRRLEAEGVATVLPKAFSKEEVEAEERRPKRKVVVMIGYSGSGYKGMQIMPNHRTIEGDLFTAFVKAGAISKANADDPKKSALVRCARTDKGVHAAGNVISLKLIIEDEDIVEKINHHLSSQIRVWGIERTTGSFSAYQAVDSRWYEYLIPTYSFLPPHPNSYLGRKLVELADEAGDREGYEQRQEEVSEFWREVDEKHLKPALAEMKPWIRELVEKALWESDTDPEAPNAKTNEAAAEDAADMAQPVRVGGGAADPVHVDASEKTEEAAIIINEPGRTGAPEAKDEPGPVRASEGPSASESVQEPGSTNAPASEPMDAGATKPESATAEDDSVQTINDRPNPSAEDDMPPTDPANLTLGQKRAIEAAIKRVKGVYMDAKKAYRVPPKRIDRLRAALNAYVGTKNYHNYTVHKTFKDPSAKRLIKSFKAAEEPIIIGGTEWISLKVHGQSFMMHQIRKMVGMAALVVRCGCPVERIAETFGNVDVAIPKVPGLGLLLERPVFDSYNAKAAEKFNREKVAFTKYEKAMEEFKQKEIYERIFREEEESNQFNQFFSHIDGYREPFFLYLSSKGIKASTGPEIERAKDKSRATKTKAFNGDSDSEAEAGDG</sequence>
<accession>A0ACB5SL97</accession>
<name>A0ACB5SL97_9PEZI</name>
<keyword evidence="2" id="KW-1185">Reference proteome</keyword>
<dbReference type="EMBL" id="BSXG01000125">
    <property type="protein sequence ID" value="GME46528.1"/>
    <property type="molecule type" value="Genomic_DNA"/>
</dbReference>
<dbReference type="Proteomes" id="UP001165186">
    <property type="component" value="Unassembled WGS sequence"/>
</dbReference>
<evidence type="ECO:0000313" key="1">
    <source>
        <dbReference type="EMBL" id="GME46528.1"/>
    </source>
</evidence>